<keyword evidence="2" id="KW-0560">Oxidoreductase</keyword>
<proteinExistence type="inferred from homology"/>
<name>A0ABS4PE49_9GAMM</name>
<evidence type="ECO:0000256" key="2">
    <source>
        <dbReference type="ARBA" id="ARBA00023002"/>
    </source>
</evidence>
<organism evidence="3 4">
    <name type="scientific">Winslowiella toletana</name>
    <dbReference type="NCBI Taxonomy" id="92490"/>
    <lineage>
        <taxon>Bacteria</taxon>
        <taxon>Pseudomonadati</taxon>
        <taxon>Pseudomonadota</taxon>
        <taxon>Gammaproteobacteria</taxon>
        <taxon>Enterobacterales</taxon>
        <taxon>Erwiniaceae</taxon>
        <taxon>Winslowiella</taxon>
    </lineage>
</organism>
<protein>
    <submittedName>
        <fullName evidence="3">NAD(P)-dependent dehydrogenase (Short-subunit alcohol dehydrogenase family)</fullName>
    </submittedName>
</protein>
<comment type="similarity">
    <text evidence="1">Belongs to the short-chain dehydrogenases/reductases (SDR) family.</text>
</comment>
<sequence length="238" mass="25837">MKRVLITGASSGIGFQLACDYAADGWAVIACGRNRDKLQQLHSHAPDITLCVFDITDLADTRAALNGKSAELVILCAGTCEYLDNGVVDAEKVHRVMSTNFSGPVNCLDALLPQLPPQSRVALVGSTASLVPLPRAEAYGASKAALAYFARSLAQDLTRRQIHISLVLPGFVDTPLTARNDFTMPMKINVAQASGFIRRGLARGKREVVFPPLFALLLRLISRLPQSWQRLLTQQIAR</sequence>
<evidence type="ECO:0000256" key="1">
    <source>
        <dbReference type="ARBA" id="ARBA00006484"/>
    </source>
</evidence>
<dbReference type="InterPro" id="IPR002347">
    <property type="entry name" value="SDR_fam"/>
</dbReference>
<dbReference type="PROSITE" id="PS00061">
    <property type="entry name" value="ADH_SHORT"/>
    <property type="match status" value="1"/>
</dbReference>
<evidence type="ECO:0000313" key="3">
    <source>
        <dbReference type="EMBL" id="MBP2170482.1"/>
    </source>
</evidence>
<dbReference type="Proteomes" id="UP001195624">
    <property type="component" value="Unassembled WGS sequence"/>
</dbReference>
<dbReference type="SUPFAM" id="SSF51735">
    <property type="entry name" value="NAD(P)-binding Rossmann-fold domains"/>
    <property type="match status" value="1"/>
</dbReference>
<comment type="caution">
    <text evidence="3">The sequence shown here is derived from an EMBL/GenBank/DDBJ whole genome shotgun (WGS) entry which is preliminary data.</text>
</comment>
<dbReference type="PANTHER" id="PTHR44196:SF1">
    <property type="entry name" value="DEHYDROGENASE_REDUCTASE SDR FAMILY MEMBER 7B"/>
    <property type="match status" value="1"/>
</dbReference>
<evidence type="ECO:0000313" key="4">
    <source>
        <dbReference type="Proteomes" id="UP001195624"/>
    </source>
</evidence>
<dbReference type="RefSeq" id="WP_017799125.1">
    <property type="nucleotide sequence ID" value="NZ_JAGGMQ010000001.1"/>
</dbReference>
<reference evidence="3 4" key="1">
    <citation type="submission" date="2021-03" db="EMBL/GenBank/DDBJ databases">
        <authorList>
            <person name="D'Agostino P."/>
            <person name="Huntemann M."/>
            <person name="Clum A."/>
            <person name="Spunde A."/>
            <person name="Palaniappan K."/>
            <person name="Ritter S."/>
            <person name="Mikhailova N."/>
            <person name="Chen I.-M."/>
            <person name="Stamatis D."/>
            <person name="Reddy T."/>
            <person name="O'Malley R."/>
            <person name="Daum C."/>
            <person name="Shapiro N."/>
            <person name="Ivanova N."/>
            <person name="Kyrpides N."/>
            <person name="Woyke T."/>
        </authorList>
    </citation>
    <scope>NUCLEOTIDE SEQUENCE [LARGE SCALE GENOMIC DNA]</scope>
    <source>
        <strain evidence="3 4">WS4403</strain>
    </source>
</reference>
<accession>A0ABS4PE49</accession>
<dbReference type="PANTHER" id="PTHR44196">
    <property type="entry name" value="DEHYDROGENASE/REDUCTASE SDR FAMILY MEMBER 7B"/>
    <property type="match status" value="1"/>
</dbReference>
<keyword evidence="4" id="KW-1185">Reference proteome</keyword>
<dbReference type="Pfam" id="PF00106">
    <property type="entry name" value="adh_short"/>
    <property type="match status" value="1"/>
</dbReference>
<reference evidence="4" key="2">
    <citation type="submission" date="2023-07" db="EMBL/GenBank/DDBJ databases">
        <title>Genome mining of underrepresented organisms for secondary metabolites.</title>
        <authorList>
            <person name="D'Agostino P.M."/>
        </authorList>
    </citation>
    <scope>NUCLEOTIDE SEQUENCE [LARGE SCALE GENOMIC DNA]</scope>
    <source>
        <strain evidence="4">WS4403</strain>
    </source>
</reference>
<dbReference type="InterPro" id="IPR020904">
    <property type="entry name" value="Sc_DH/Rdtase_CS"/>
</dbReference>
<dbReference type="InterPro" id="IPR036291">
    <property type="entry name" value="NAD(P)-bd_dom_sf"/>
</dbReference>
<dbReference type="PRINTS" id="PR00081">
    <property type="entry name" value="GDHRDH"/>
</dbReference>
<dbReference type="EMBL" id="JAGGMQ010000001">
    <property type="protein sequence ID" value="MBP2170482.1"/>
    <property type="molecule type" value="Genomic_DNA"/>
</dbReference>
<dbReference type="Gene3D" id="3.40.50.720">
    <property type="entry name" value="NAD(P)-binding Rossmann-like Domain"/>
    <property type="match status" value="1"/>
</dbReference>
<gene>
    <name evidence="3" type="ORF">J2125_003674</name>
</gene>